<dbReference type="InterPro" id="IPR003441">
    <property type="entry name" value="NAC-dom"/>
</dbReference>
<feature type="region of interest" description="Disordered" evidence="11">
    <location>
        <begin position="166"/>
        <end position="224"/>
    </location>
</feature>
<dbReference type="FunFam" id="2.170.150.80:FF:000002">
    <property type="entry name" value="Nac domain-containing protein 86"/>
    <property type="match status" value="1"/>
</dbReference>
<dbReference type="PANTHER" id="PTHR31744">
    <property type="entry name" value="PROTEIN CUP-SHAPED COTYLEDON 2-RELATED"/>
    <property type="match status" value="1"/>
</dbReference>
<keyword evidence="4 12" id="KW-1133">Transmembrane helix</keyword>
<evidence type="ECO:0000256" key="9">
    <source>
        <dbReference type="ARBA" id="ARBA00023163"/>
    </source>
</evidence>
<evidence type="ECO:0000259" key="13">
    <source>
        <dbReference type="PROSITE" id="PS51005"/>
    </source>
</evidence>
<dbReference type="Proteomes" id="UP001642360">
    <property type="component" value="Unassembled WGS sequence"/>
</dbReference>
<organism evidence="14 15">
    <name type="scientific">Ilex paraguariensis</name>
    <name type="common">yerba mate</name>
    <dbReference type="NCBI Taxonomy" id="185542"/>
    <lineage>
        <taxon>Eukaryota</taxon>
        <taxon>Viridiplantae</taxon>
        <taxon>Streptophyta</taxon>
        <taxon>Embryophyta</taxon>
        <taxon>Tracheophyta</taxon>
        <taxon>Spermatophyta</taxon>
        <taxon>Magnoliopsida</taxon>
        <taxon>eudicotyledons</taxon>
        <taxon>Gunneridae</taxon>
        <taxon>Pentapetalae</taxon>
        <taxon>asterids</taxon>
        <taxon>campanulids</taxon>
        <taxon>Aquifoliales</taxon>
        <taxon>Aquifoliaceae</taxon>
        <taxon>Ilex</taxon>
    </lineage>
</organism>
<dbReference type="EMBL" id="CAUOFW020003147">
    <property type="protein sequence ID" value="CAK9158264.1"/>
    <property type="molecule type" value="Genomic_DNA"/>
</dbReference>
<evidence type="ECO:0000256" key="10">
    <source>
        <dbReference type="ARBA" id="ARBA00023242"/>
    </source>
</evidence>
<keyword evidence="10" id="KW-0539">Nucleus</keyword>
<evidence type="ECO:0000313" key="14">
    <source>
        <dbReference type="EMBL" id="CAK9158264.1"/>
    </source>
</evidence>
<evidence type="ECO:0000256" key="7">
    <source>
        <dbReference type="ARBA" id="ARBA00023136"/>
    </source>
</evidence>
<dbReference type="PROSITE" id="PS51005">
    <property type="entry name" value="NAC"/>
    <property type="match status" value="1"/>
</dbReference>
<feature type="region of interest" description="Disordered" evidence="11">
    <location>
        <begin position="418"/>
        <end position="440"/>
    </location>
</feature>
<dbReference type="PANTHER" id="PTHR31744:SF216">
    <property type="entry name" value="NAC TRANSCRIPTION FACTOR"/>
    <property type="match status" value="1"/>
</dbReference>
<comment type="caution">
    <text evidence="14">The sequence shown here is derived from an EMBL/GenBank/DDBJ whole genome shotgun (WGS) entry which is preliminary data.</text>
</comment>
<evidence type="ECO:0000256" key="8">
    <source>
        <dbReference type="ARBA" id="ARBA00023159"/>
    </source>
</evidence>
<proteinExistence type="predicted"/>
<dbReference type="Gene3D" id="2.170.150.80">
    <property type="entry name" value="NAC domain"/>
    <property type="match status" value="1"/>
</dbReference>
<protein>
    <recommendedName>
        <fullName evidence="13">NAC domain-containing protein</fullName>
    </recommendedName>
</protein>
<keyword evidence="15" id="KW-1185">Reference proteome</keyword>
<evidence type="ECO:0000256" key="3">
    <source>
        <dbReference type="ARBA" id="ARBA00022692"/>
    </source>
</evidence>
<dbReference type="GO" id="GO:0000976">
    <property type="term" value="F:transcription cis-regulatory region binding"/>
    <property type="evidence" value="ECO:0007669"/>
    <property type="project" value="UniProtKB-ARBA"/>
</dbReference>
<reference evidence="14 15" key="1">
    <citation type="submission" date="2024-02" db="EMBL/GenBank/DDBJ databases">
        <authorList>
            <person name="Vignale AGUSTIN F."/>
            <person name="Sosa J E."/>
            <person name="Modenutti C."/>
        </authorList>
    </citation>
    <scope>NUCLEOTIDE SEQUENCE [LARGE SCALE GENOMIC DNA]</scope>
</reference>
<comment type="subcellular location">
    <subcellularLocation>
        <location evidence="2">Membrane</location>
        <topology evidence="2">Single-pass membrane protein</topology>
    </subcellularLocation>
    <subcellularLocation>
        <location evidence="1">Nucleus</location>
    </subcellularLocation>
</comment>
<dbReference type="AlphaFoldDB" id="A0ABC8SM64"/>
<feature type="domain" description="NAC" evidence="13">
    <location>
        <begin position="9"/>
        <end position="160"/>
    </location>
</feature>
<evidence type="ECO:0000313" key="15">
    <source>
        <dbReference type="Proteomes" id="UP001642360"/>
    </source>
</evidence>
<evidence type="ECO:0000256" key="1">
    <source>
        <dbReference type="ARBA" id="ARBA00004123"/>
    </source>
</evidence>
<dbReference type="Pfam" id="PF02365">
    <property type="entry name" value="NAM"/>
    <property type="match status" value="1"/>
</dbReference>
<evidence type="ECO:0000256" key="4">
    <source>
        <dbReference type="ARBA" id="ARBA00022989"/>
    </source>
</evidence>
<evidence type="ECO:0000256" key="5">
    <source>
        <dbReference type="ARBA" id="ARBA00023015"/>
    </source>
</evidence>
<dbReference type="SUPFAM" id="SSF101941">
    <property type="entry name" value="NAC domain"/>
    <property type="match status" value="1"/>
</dbReference>
<feature type="compositionally biased region" description="Basic and acidic residues" evidence="11">
    <location>
        <begin position="483"/>
        <end position="498"/>
    </location>
</feature>
<feature type="transmembrane region" description="Helical" evidence="12">
    <location>
        <begin position="562"/>
        <end position="583"/>
    </location>
</feature>
<name>A0ABC8SM64_9AQUA</name>
<keyword evidence="5" id="KW-0805">Transcription regulation</keyword>
<evidence type="ECO:0000256" key="6">
    <source>
        <dbReference type="ARBA" id="ARBA00023125"/>
    </source>
</evidence>
<sequence>MAVLPLSALPVGYRFRPTDEELIAHYLSLKINGFEKEVSVIREVDVCKWEPWDLPDMSIVETVDNEWFFFCPKDRKYQNGQRLNRATEAGYWKATGKDRFIKTSKGVKIGMKKTLVFYAGRAPKGKRTNWVMHEYRATDKALDGTHPGQGAFVLCRLFKKHDENVEDEVEQNISSPSGVKSPAEGTHSEPVTPVMGRQDGLYSPSTESGHAETESPTLYAPLPIDQDRRSLVADDTEDNLLDIQSLQPDPELEKILGDFYDPMPEPLFSPLHSQMQVELGYSCLFGPLNSDIGNNCNWMQFQADTNALDITEFLDMALVGSDEHSSEDSGSNKISAVESETKCINTIEGVAIKDSGSCSDSDAEVVQGQMDTTPDICSNNHRGNFGILQSNYNSVQDAFSVVSAGDPVYSLFNIEEPSNQSNAVGSDDTFGTGIKRRTRQPQNQLCAQNFETQGTAMRRIRLQVEPQVGPVQCSLPRAMCSSEENHETKPPGAEDEKATKKHTTTDETQDIFTPESNKDGAELAQDLSTTVDSKEDFAIGCPKKVLSVSSKVVALRSILPSVHMPCVLLVVGVFIVFTGTWMCF</sequence>
<gene>
    <name evidence="14" type="ORF">ILEXP_LOCUS26880</name>
</gene>
<evidence type="ECO:0000256" key="12">
    <source>
        <dbReference type="SAM" id="Phobius"/>
    </source>
</evidence>
<feature type="region of interest" description="Disordered" evidence="11">
    <location>
        <begin position="480"/>
        <end position="521"/>
    </location>
</feature>
<keyword evidence="8" id="KW-0010">Activator</keyword>
<dbReference type="GO" id="GO:0005634">
    <property type="term" value="C:nucleus"/>
    <property type="evidence" value="ECO:0007669"/>
    <property type="project" value="UniProtKB-SubCell"/>
</dbReference>
<evidence type="ECO:0000256" key="11">
    <source>
        <dbReference type="SAM" id="MobiDB-lite"/>
    </source>
</evidence>
<accession>A0ABC8SM64</accession>
<dbReference type="GO" id="GO:0016020">
    <property type="term" value="C:membrane"/>
    <property type="evidence" value="ECO:0007669"/>
    <property type="project" value="UniProtKB-SubCell"/>
</dbReference>
<keyword evidence="6" id="KW-0238">DNA-binding</keyword>
<evidence type="ECO:0000256" key="2">
    <source>
        <dbReference type="ARBA" id="ARBA00004167"/>
    </source>
</evidence>
<keyword evidence="7 12" id="KW-0472">Membrane</keyword>
<dbReference type="GO" id="GO:0006355">
    <property type="term" value="P:regulation of DNA-templated transcription"/>
    <property type="evidence" value="ECO:0007669"/>
    <property type="project" value="UniProtKB-ARBA"/>
</dbReference>
<keyword evidence="3 12" id="KW-0812">Transmembrane</keyword>
<keyword evidence="9" id="KW-0804">Transcription</keyword>
<dbReference type="InterPro" id="IPR036093">
    <property type="entry name" value="NAC_dom_sf"/>
</dbReference>